<gene>
    <name evidence="1" type="ORF">ALP36_04054</name>
</gene>
<dbReference type="InterPro" id="IPR010583">
    <property type="entry name" value="MipA"/>
</dbReference>
<dbReference type="Pfam" id="PF06629">
    <property type="entry name" value="MipA"/>
    <property type="match status" value="1"/>
</dbReference>
<sequence length="55" mass="6101">MSYAGLGFSRPIGKQWEVSGNLRYSALPDELSDSPLVERDTDSSTSMFIGISRKF</sequence>
<reference evidence="1 2" key="1">
    <citation type="submission" date="2018-08" db="EMBL/GenBank/DDBJ databases">
        <title>Recombination of ecologically and evolutionarily significant loci maintains genetic cohesion in the Pseudomonas syringae species complex.</title>
        <authorList>
            <person name="Dillon M."/>
            <person name="Thakur S."/>
            <person name="Almeida R.N.D."/>
            <person name="Weir B.S."/>
            <person name="Guttman D.S."/>
        </authorList>
    </citation>
    <scope>NUCLEOTIDE SEQUENCE [LARGE SCALE GENOMIC DNA]</scope>
    <source>
        <strain evidence="1 2">ICMP 9829</strain>
    </source>
</reference>
<accession>A0A3M4U9M9</accession>
<name>A0A3M4U9M9_9PSED</name>
<comment type="caution">
    <text evidence="1">The sequence shown here is derived from an EMBL/GenBank/DDBJ whole genome shotgun (WGS) entry which is preliminary data.</text>
</comment>
<evidence type="ECO:0000313" key="2">
    <source>
        <dbReference type="Proteomes" id="UP000274212"/>
    </source>
</evidence>
<dbReference type="Proteomes" id="UP000274212">
    <property type="component" value="Unassembled WGS sequence"/>
</dbReference>
<dbReference type="EMBL" id="RBTT01000081">
    <property type="protein sequence ID" value="RMU10815.1"/>
    <property type="molecule type" value="Genomic_DNA"/>
</dbReference>
<proteinExistence type="predicted"/>
<dbReference type="AlphaFoldDB" id="A0A3M4U9M9"/>
<evidence type="ECO:0000313" key="1">
    <source>
        <dbReference type="EMBL" id="RMU10815.1"/>
    </source>
</evidence>
<organism evidence="1 2">
    <name type="scientific">Pseudomonas syringae pv. coriandricola</name>
    <dbReference type="NCBI Taxonomy" id="264453"/>
    <lineage>
        <taxon>Bacteria</taxon>
        <taxon>Pseudomonadati</taxon>
        <taxon>Pseudomonadota</taxon>
        <taxon>Gammaproteobacteria</taxon>
        <taxon>Pseudomonadales</taxon>
        <taxon>Pseudomonadaceae</taxon>
        <taxon>Pseudomonas</taxon>
    </lineage>
</organism>
<protein>
    <submittedName>
        <fullName evidence="1">MltA-interacting protein</fullName>
    </submittedName>
</protein>